<keyword evidence="4" id="KW-1185">Reference proteome</keyword>
<keyword evidence="2" id="KW-0472">Membrane</keyword>
<reference evidence="3 4" key="1">
    <citation type="submission" date="2024-10" db="EMBL/GenBank/DDBJ databases">
        <authorList>
            <person name="Kim D."/>
        </authorList>
    </citation>
    <scope>NUCLEOTIDE SEQUENCE [LARGE SCALE GENOMIC DNA]</scope>
    <source>
        <strain evidence="3">BH-2024</strain>
    </source>
</reference>
<gene>
    <name evidence="3" type="ORF">niasHT_004720</name>
</gene>
<proteinExistence type="predicted"/>
<evidence type="ECO:0000256" key="2">
    <source>
        <dbReference type="SAM" id="Phobius"/>
    </source>
</evidence>
<accession>A0ABD2M9G1</accession>
<evidence type="ECO:0000313" key="4">
    <source>
        <dbReference type="Proteomes" id="UP001620626"/>
    </source>
</evidence>
<sequence>MGLFRTPNCFYIVVVTIFSSLGHILRLIPIVVTFCQLKTAATVRPCCNRIGTAAVANRKEFSFRFSASDGQCWGQTTLGPKRPRGPKTGAQTTPGPKNGGPNAGAQKRGPKRSGPVSFTFLSSFTSVTSGVSAFGASPARDSIHQHSNHRDLIPAFQSLGLNSSAFQSLGLNSPTFQSLGLNPPTFQSPGLNPPTFQSLGLNSPTFQSLGNPPTFQSPGLNTSISITGTQFTNIPITGTQYQHFNHWDSILLHFNHWDSILLHSSHWDSNLRHSNRRDSTHQHFNHWDSIHQHSNHWETHQHSNHRDSIPAFQSLVLNPPTFQSPGLNPPAFQSLGLNSSALLARPLRGLVLARPLRGLASFWLFLQSPGLNPTSISITETQPTSISITGTQFFCVTRSAASRPHYCCTAARVCVHF</sequence>
<protein>
    <submittedName>
        <fullName evidence="3">Uncharacterized protein</fullName>
    </submittedName>
</protein>
<dbReference type="AlphaFoldDB" id="A0ABD2M9G1"/>
<evidence type="ECO:0000313" key="3">
    <source>
        <dbReference type="EMBL" id="KAL3124131.1"/>
    </source>
</evidence>
<dbReference type="Proteomes" id="UP001620626">
    <property type="component" value="Unassembled WGS sequence"/>
</dbReference>
<feature type="region of interest" description="Disordered" evidence="1">
    <location>
        <begin position="74"/>
        <end position="113"/>
    </location>
</feature>
<keyword evidence="2" id="KW-1133">Transmembrane helix</keyword>
<evidence type="ECO:0000256" key="1">
    <source>
        <dbReference type="SAM" id="MobiDB-lite"/>
    </source>
</evidence>
<comment type="caution">
    <text evidence="3">The sequence shown here is derived from an EMBL/GenBank/DDBJ whole genome shotgun (WGS) entry which is preliminary data.</text>
</comment>
<organism evidence="3 4">
    <name type="scientific">Heterodera trifolii</name>
    <dbReference type="NCBI Taxonomy" id="157864"/>
    <lineage>
        <taxon>Eukaryota</taxon>
        <taxon>Metazoa</taxon>
        <taxon>Ecdysozoa</taxon>
        <taxon>Nematoda</taxon>
        <taxon>Chromadorea</taxon>
        <taxon>Rhabditida</taxon>
        <taxon>Tylenchina</taxon>
        <taxon>Tylenchomorpha</taxon>
        <taxon>Tylenchoidea</taxon>
        <taxon>Heteroderidae</taxon>
        <taxon>Heteroderinae</taxon>
        <taxon>Heterodera</taxon>
    </lineage>
</organism>
<keyword evidence="2" id="KW-0812">Transmembrane</keyword>
<dbReference type="EMBL" id="JBICBT010000078">
    <property type="protein sequence ID" value="KAL3124131.1"/>
    <property type="molecule type" value="Genomic_DNA"/>
</dbReference>
<feature type="transmembrane region" description="Helical" evidence="2">
    <location>
        <begin position="9"/>
        <end position="28"/>
    </location>
</feature>
<name>A0ABD2M9G1_9BILA</name>